<reference evidence="4" key="1">
    <citation type="submission" date="2021-04" db="EMBL/GenBank/DDBJ databases">
        <title>First draft genome resource for Brassicaceae pathogens Fusarium oxysporum f. sp. raphani and Fusarium oxysporum f. sp. rapae.</title>
        <authorList>
            <person name="Asai S."/>
        </authorList>
    </citation>
    <scope>NUCLEOTIDE SEQUENCE</scope>
    <source>
        <strain evidence="4">Tf1208</strain>
    </source>
</reference>
<name>A0A8J5NQH1_FUSOX</name>
<keyword evidence="2" id="KW-0663">Pyridoxal phosphate</keyword>
<accession>A0A8J5NQH1</accession>
<proteinExistence type="inferred from homology"/>
<dbReference type="PANTHER" id="PTHR43713:SF3">
    <property type="entry name" value="GLUTAMATE-1-SEMIALDEHYDE 2,1-AMINOMUTASE 1, CHLOROPLASTIC-RELATED"/>
    <property type="match status" value="1"/>
</dbReference>
<dbReference type="Pfam" id="PF00202">
    <property type="entry name" value="Aminotran_3"/>
    <property type="match status" value="1"/>
</dbReference>
<evidence type="ECO:0000256" key="3">
    <source>
        <dbReference type="SAM" id="MobiDB-lite"/>
    </source>
</evidence>
<sequence>MASATYVENALRGAHEEYSTRNPRSLKAHRDAHSHLPGGNTRTVLHVEPFPLTWASAASGTLTSIDGDTYIDLLGEFSAGIFGHSEPRIAEAVQVALSKGWNYGGNSQIEKEFAQKVCQRFAPSGIELVRFTNSGTEANTTVLGAALAVTNRRKILVFSGGYHGSTLVFPMALMQGSTAPCMNLPHDFVYAPYNNIPETRAILKDLPQDTLAAILVEPVQGSGGCRAATKEFLHFLRDIADKSGAILIFDEVMCSRLGYSGYSATQGVKGDFVTLGKYVGGGMTFGAFGGRRDIMELFDPSKNQLFHPGTYNNNVLSMHAGLVGLDIYNADEVDRLNKLGEDLKTKVQRILINEGLYPNVVKNASSSLIEIDSFQRDVTVQLEEDPTTQLNLPPMFITARGSMLNVRFSGPDAAKWQALYHHHMLARNIHIAVRGYTPLNLCANEANIDDYANAIHEFVWMHKSQLIPKS</sequence>
<dbReference type="GO" id="GO:0030170">
    <property type="term" value="F:pyridoxal phosphate binding"/>
    <property type="evidence" value="ECO:0007669"/>
    <property type="project" value="InterPro"/>
</dbReference>
<evidence type="ECO:0000256" key="2">
    <source>
        <dbReference type="RuleBase" id="RU003560"/>
    </source>
</evidence>
<protein>
    <submittedName>
        <fullName evidence="4">Beta-phenylalanine transaminase</fullName>
    </submittedName>
</protein>
<feature type="region of interest" description="Disordered" evidence="3">
    <location>
        <begin position="13"/>
        <end position="40"/>
    </location>
</feature>
<dbReference type="GO" id="GO:0008483">
    <property type="term" value="F:transaminase activity"/>
    <property type="evidence" value="ECO:0007669"/>
    <property type="project" value="InterPro"/>
</dbReference>
<comment type="cofactor">
    <cofactor evidence="1">
        <name>pyridoxal 5'-phosphate</name>
        <dbReference type="ChEBI" id="CHEBI:597326"/>
    </cofactor>
</comment>
<comment type="similarity">
    <text evidence="2">Belongs to the class-III pyridoxal-phosphate-dependent aminotransferase family.</text>
</comment>
<dbReference type="EMBL" id="JAELUQ010000010">
    <property type="protein sequence ID" value="KAG7407713.1"/>
    <property type="molecule type" value="Genomic_DNA"/>
</dbReference>
<dbReference type="PANTHER" id="PTHR43713">
    <property type="entry name" value="GLUTAMATE-1-SEMIALDEHYDE 2,1-AMINOMUTASE"/>
    <property type="match status" value="1"/>
</dbReference>
<evidence type="ECO:0000313" key="5">
    <source>
        <dbReference type="Proteomes" id="UP000694050"/>
    </source>
</evidence>
<dbReference type="Proteomes" id="UP000694050">
    <property type="component" value="Unassembled WGS sequence"/>
</dbReference>
<evidence type="ECO:0000313" key="4">
    <source>
        <dbReference type="EMBL" id="KAG7407713.1"/>
    </source>
</evidence>
<comment type="caution">
    <text evidence="4">The sequence shown here is derived from an EMBL/GenBank/DDBJ whole genome shotgun (WGS) entry which is preliminary data.</text>
</comment>
<gene>
    <name evidence="4" type="primary">BFAT</name>
    <name evidence="4" type="ORF">Forpe1208_v012571</name>
</gene>
<organism evidence="4 5">
    <name type="scientific">Fusarium oxysporum f. sp. rapae</name>
    <dbReference type="NCBI Taxonomy" id="485398"/>
    <lineage>
        <taxon>Eukaryota</taxon>
        <taxon>Fungi</taxon>
        <taxon>Dikarya</taxon>
        <taxon>Ascomycota</taxon>
        <taxon>Pezizomycotina</taxon>
        <taxon>Sordariomycetes</taxon>
        <taxon>Hypocreomycetidae</taxon>
        <taxon>Hypocreales</taxon>
        <taxon>Nectriaceae</taxon>
        <taxon>Fusarium</taxon>
        <taxon>Fusarium oxysporum species complex</taxon>
    </lineage>
</organism>
<dbReference type="AlphaFoldDB" id="A0A8J5NQH1"/>
<dbReference type="InterPro" id="IPR005814">
    <property type="entry name" value="Aminotrans_3"/>
</dbReference>
<evidence type="ECO:0000256" key="1">
    <source>
        <dbReference type="ARBA" id="ARBA00001933"/>
    </source>
</evidence>